<reference evidence="9" key="1">
    <citation type="submission" date="2020-05" db="EMBL/GenBank/DDBJ databases">
        <authorList>
            <person name="Chiriac C."/>
            <person name="Salcher M."/>
            <person name="Ghai R."/>
            <person name="Kavagutti S V."/>
        </authorList>
    </citation>
    <scope>NUCLEOTIDE SEQUENCE</scope>
</reference>
<dbReference type="InterPro" id="IPR002582">
    <property type="entry name" value="ACPS"/>
</dbReference>
<evidence type="ECO:0000256" key="5">
    <source>
        <dbReference type="ARBA" id="ARBA00022842"/>
    </source>
</evidence>
<keyword evidence="2" id="KW-0808">Transferase</keyword>
<evidence type="ECO:0000256" key="7">
    <source>
        <dbReference type="ARBA" id="ARBA00023160"/>
    </source>
</evidence>
<dbReference type="Pfam" id="PF01648">
    <property type="entry name" value="ACPS"/>
    <property type="match status" value="1"/>
</dbReference>
<keyword evidence="5" id="KW-0460">Magnesium</keyword>
<keyword evidence="1" id="KW-0444">Lipid biosynthesis</keyword>
<dbReference type="InterPro" id="IPR004568">
    <property type="entry name" value="Ppantetheine-prot_Trfase_dom"/>
</dbReference>
<evidence type="ECO:0000259" key="8">
    <source>
        <dbReference type="Pfam" id="PF01648"/>
    </source>
</evidence>
<dbReference type="AlphaFoldDB" id="A0A6J7L651"/>
<dbReference type="EMBL" id="CAFBNO010000072">
    <property type="protein sequence ID" value="CAB4961194.1"/>
    <property type="molecule type" value="Genomic_DNA"/>
</dbReference>
<dbReference type="Gene3D" id="3.90.470.20">
    <property type="entry name" value="4'-phosphopantetheinyl transferase domain"/>
    <property type="match status" value="1"/>
</dbReference>
<dbReference type="GO" id="GO:0000287">
    <property type="term" value="F:magnesium ion binding"/>
    <property type="evidence" value="ECO:0007669"/>
    <property type="project" value="InterPro"/>
</dbReference>
<dbReference type="SUPFAM" id="SSF56214">
    <property type="entry name" value="4'-phosphopantetheinyl transferase"/>
    <property type="match status" value="1"/>
</dbReference>
<proteinExistence type="inferred from homology"/>
<dbReference type="NCBIfam" id="TIGR00516">
    <property type="entry name" value="acpS"/>
    <property type="match status" value="1"/>
</dbReference>
<evidence type="ECO:0000256" key="1">
    <source>
        <dbReference type="ARBA" id="ARBA00022516"/>
    </source>
</evidence>
<keyword evidence="6" id="KW-0443">Lipid metabolism</keyword>
<dbReference type="GO" id="GO:0006633">
    <property type="term" value="P:fatty acid biosynthetic process"/>
    <property type="evidence" value="ECO:0007669"/>
    <property type="project" value="UniProtKB-KW"/>
</dbReference>
<evidence type="ECO:0000313" key="9">
    <source>
        <dbReference type="EMBL" id="CAB4961194.1"/>
    </source>
</evidence>
<dbReference type="NCBIfam" id="TIGR00556">
    <property type="entry name" value="pantethn_trn"/>
    <property type="match status" value="1"/>
</dbReference>
<evidence type="ECO:0000256" key="2">
    <source>
        <dbReference type="ARBA" id="ARBA00022679"/>
    </source>
</evidence>
<organism evidence="9">
    <name type="scientific">freshwater metagenome</name>
    <dbReference type="NCBI Taxonomy" id="449393"/>
    <lineage>
        <taxon>unclassified sequences</taxon>
        <taxon>metagenomes</taxon>
        <taxon>ecological metagenomes</taxon>
    </lineage>
</organism>
<keyword evidence="3" id="KW-0479">Metal-binding</keyword>
<evidence type="ECO:0000256" key="4">
    <source>
        <dbReference type="ARBA" id="ARBA00022832"/>
    </source>
</evidence>
<evidence type="ECO:0000256" key="3">
    <source>
        <dbReference type="ARBA" id="ARBA00022723"/>
    </source>
</evidence>
<evidence type="ECO:0000256" key="6">
    <source>
        <dbReference type="ARBA" id="ARBA00023098"/>
    </source>
</evidence>
<dbReference type="HAMAP" id="MF_00101">
    <property type="entry name" value="AcpS"/>
    <property type="match status" value="1"/>
</dbReference>
<feature type="domain" description="4'-phosphopantetheinyl transferase" evidence="8">
    <location>
        <begin position="4"/>
        <end position="86"/>
    </location>
</feature>
<dbReference type="InterPro" id="IPR037143">
    <property type="entry name" value="4-PPantetheinyl_Trfase_dom_sf"/>
</dbReference>
<keyword evidence="4" id="KW-0276">Fatty acid metabolism</keyword>
<dbReference type="NCBIfam" id="NF000832">
    <property type="entry name" value="PRK00070.3-2"/>
    <property type="match status" value="1"/>
</dbReference>
<dbReference type="InterPro" id="IPR008278">
    <property type="entry name" value="4-PPantetheinyl_Trfase_dom"/>
</dbReference>
<accession>A0A6J7L651</accession>
<gene>
    <name evidence="9" type="ORF">UFOPK3837_01068</name>
</gene>
<sequence>MIMGVGVDLVDLARFERAIAKTPELVSKIFAESEREGSVESLAGRFAAKEALIKAVGDPSGLKWHEVVVSKDALGKPSIATSGSTASFVSGRGINSLHLSISHDAGSAIAFVVAES</sequence>
<protein>
    <submittedName>
        <fullName evidence="9">Unannotated protein</fullName>
    </submittedName>
</protein>
<keyword evidence="7" id="KW-0275">Fatty acid biosynthesis</keyword>
<name>A0A6J7L651_9ZZZZ</name>
<dbReference type="GO" id="GO:0008897">
    <property type="term" value="F:holo-[acyl-carrier-protein] synthase activity"/>
    <property type="evidence" value="ECO:0007669"/>
    <property type="project" value="InterPro"/>
</dbReference>